<gene>
    <name evidence="1" type="ORF">BDR25DRAFT_395909</name>
</gene>
<comment type="caution">
    <text evidence="1">The sequence shown here is derived from an EMBL/GenBank/DDBJ whole genome shotgun (WGS) entry which is preliminary data.</text>
</comment>
<reference evidence="1" key="1">
    <citation type="journal article" date="2020" name="Stud. Mycol.">
        <title>101 Dothideomycetes genomes: a test case for predicting lifestyles and emergence of pathogens.</title>
        <authorList>
            <person name="Haridas S."/>
            <person name="Albert R."/>
            <person name="Binder M."/>
            <person name="Bloem J."/>
            <person name="Labutti K."/>
            <person name="Salamov A."/>
            <person name="Andreopoulos B."/>
            <person name="Baker S."/>
            <person name="Barry K."/>
            <person name="Bills G."/>
            <person name="Bluhm B."/>
            <person name="Cannon C."/>
            <person name="Castanera R."/>
            <person name="Culley D."/>
            <person name="Daum C."/>
            <person name="Ezra D."/>
            <person name="Gonzalez J."/>
            <person name="Henrissat B."/>
            <person name="Kuo A."/>
            <person name="Liang C."/>
            <person name="Lipzen A."/>
            <person name="Lutzoni F."/>
            <person name="Magnuson J."/>
            <person name="Mondo S."/>
            <person name="Nolan M."/>
            <person name="Ohm R."/>
            <person name="Pangilinan J."/>
            <person name="Park H.-J."/>
            <person name="Ramirez L."/>
            <person name="Alfaro M."/>
            <person name="Sun H."/>
            <person name="Tritt A."/>
            <person name="Yoshinaga Y."/>
            <person name="Zwiers L.-H."/>
            <person name="Turgeon B."/>
            <person name="Goodwin S."/>
            <person name="Spatafora J."/>
            <person name="Crous P."/>
            <person name="Grigoriev I."/>
        </authorList>
    </citation>
    <scope>NUCLEOTIDE SEQUENCE</scope>
    <source>
        <strain evidence="1">ATCC 200398</strain>
    </source>
</reference>
<name>A0ACB6QIY9_9PLEO</name>
<protein>
    <submittedName>
        <fullName evidence="1">Uncharacterized protein</fullName>
    </submittedName>
</protein>
<evidence type="ECO:0000313" key="2">
    <source>
        <dbReference type="Proteomes" id="UP000799755"/>
    </source>
</evidence>
<evidence type="ECO:0000313" key="1">
    <source>
        <dbReference type="EMBL" id="KAF2466087.1"/>
    </source>
</evidence>
<sequence length="1455" mass="162451">MNLPQIRASIISPTAESHVALAGFHIDFSLIKVQAPSEYRDIGRLLSPRRKTEADEGQSHLTAAQLGLLFEGLVPKVPDLIRAYGLRCSEVAKSPTFNPKGTAQHGLFANEVGADGTAIWAAATSSPSAIAVHLLACMLSRMWDPPAAISIWMQLIAERKQAMATSGNPVEYAISSNICLTREQVASWHTSAHAWRLTADQANARRHHQFLVITKNLGIPVNNKLHVSDSVLDAWRTSMVTVDKLIAGHPQSIQTGAPLVGLASWHLYPNMVVFGQGKEPKPTEIFQNDLLVQPSGIITLGIQDTRRSGDGIYWSLPLAHLRYYGQPIQTEAQLSLQTARGSIDDLVHVALGSLIRRWCASEDDIELALKLLVRLDGFLDIPEHMGGEGTWLSLMASEAKSFLDASLNIKAEILQLIKCGRRRFPTFIDDPRTDAIFGLSHPSVFLKLLPGNAARVNFLRKVAEDFSDRRFLMIIQCRSGDSNSKWELSSVERLRSRTKRIWEDESSSVGADAPRRYFRWLSKFHVDYSHFEHQPDSDSIRLDVPIPSFWAPHGSHWQHAPRSFYGKILEEECADIGWQDAKDASVQSLLAFGDPDVAALYCINIRYWTSISPNDRPQVVSRSQYRPLPNICILRHILWALEEKLPSKAALPSREALYAHLSEGRYTTNDLLDEDERPVLTALRGLVTVSKLYKGLTNATVDLRVADRPLSKHQWIPRGSQSLRTEPFGTYPLTREQSLACIARFESGNFNFHPSAMNGVLAISSGNSIYVARCLLEDPCAHRASRAIERVVGNLGKTGMVMLVSPEVPQVRPISDNVRLVNHHPFDGNEEDCFGSTTLHLSFTEWQLPMDVGSRGNRDVEAYYLEAAVGVYDRGKWVADLNILDVFKHRFSRIMPMCTKRHENPLPREELCKLVSIDSWEELLDGPPEVSVVRARGNWQARLAAAALSIQQGHETRIMTPDQTCWTCCLSLKSIPQVDKREANETSAHDDDIIEVPADAFDEEPSDSETDEVVQASFRRHENRNKGADDRSSGDGLELHYQYNSAPLSDFRGLRSMVHKGTVVLGYQKAAGSISNYIEESQSLPIVPEHYLYARHEVSPQTLKVGEKPFENWYRNLFENAEKQGDENVQPRLNPLLLGTKCPHLRPNSGRRYSHVDSVKSYSAQPRLNTLTIAPPQLTLTHSHLKLNHGRSRSNLAALGCLCCRSVSHSRSRFWAPRSQFRDPLYRAARGDLPPGGWIICIRVSSPLPFPLESLVDAVFQYQTGLLILCSYRADSCLSEQSGPHVMPTFSRLPKSSRGPSVSSAKAMPRLILGWSKVPTAHLTAKERARVSKFFFFISLVIFFNSSASLGTDNSRRPLVARPCSWPLKLSLNSSSTDRAVLRPYLDRPLTARPCRYGSKLIELCLKPLWTDLSIPSSRTQFPPGANRVGGNDKTDDLNPETANLKTNSRGTVVL</sequence>
<dbReference type="EMBL" id="MU003526">
    <property type="protein sequence ID" value="KAF2466087.1"/>
    <property type="molecule type" value="Genomic_DNA"/>
</dbReference>
<proteinExistence type="predicted"/>
<dbReference type="Proteomes" id="UP000799755">
    <property type="component" value="Unassembled WGS sequence"/>
</dbReference>
<accession>A0ACB6QIY9</accession>
<keyword evidence="2" id="KW-1185">Reference proteome</keyword>
<organism evidence="1 2">
    <name type="scientific">Lindgomyces ingoldianus</name>
    <dbReference type="NCBI Taxonomy" id="673940"/>
    <lineage>
        <taxon>Eukaryota</taxon>
        <taxon>Fungi</taxon>
        <taxon>Dikarya</taxon>
        <taxon>Ascomycota</taxon>
        <taxon>Pezizomycotina</taxon>
        <taxon>Dothideomycetes</taxon>
        <taxon>Pleosporomycetidae</taxon>
        <taxon>Pleosporales</taxon>
        <taxon>Lindgomycetaceae</taxon>
        <taxon>Lindgomyces</taxon>
    </lineage>
</organism>